<dbReference type="GO" id="GO:0006388">
    <property type="term" value="P:tRNA splicing, via endonucleolytic cleavage and ligation"/>
    <property type="evidence" value="ECO:0007669"/>
    <property type="project" value="UniProtKB-UniRule"/>
</dbReference>
<proteinExistence type="inferred from homology"/>
<dbReference type="Pfam" id="PF08302">
    <property type="entry name" value="tRNA_lig_CPD"/>
    <property type="match status" value="1"/>
</dbReference>
<dbReference type="InterPro" id="IPR015966">
    <property type="entry name" value="tRNA_lig_kin_fungi"/>
</dbReference>
<gene>
    <name evidence="21" type="ORF">C6P45_005125</name>
</gene>
<dbReference type="GO" id="GO:0005634">
    <property type="term" value="C:nucleus"/>
    <property type="evidence" value="ECO:0007669"/>
    <property type="project" value="TreeGrafter"/>
</dbReference>
<comment type="similarity">
    <text evidence="14 16">Belongs to the TRL1 family.</text>
</comment>
<reference evidence="21 22" key="1">
    <citation type="submission" date="2020-11" db="EMBL/GenBank/DDBJ databases">
        <title>Kefir isolates.</title>
        <authorList>
            <person name="Marcisauskas S."/>
            <person name="Kim Y."/>
            <person name="Blasche S."/>
        </authorList>
    </citation>
    <scope>NUCLEOTIDE SEQUENCE [LARGE SCALE GENOMIC DNA]</scope>
    <source>
        <strain evidence="21 22">OG2</strain>
    </source>
</reference>
<keyword evidence="10" id="KW-0067">ATP-binding</keyword>
<dbReference type="InterPro" id="IPR015965">
    <property type="entry name" value="tRNA_lig_PDEase"/>
</dbReference>
<dbReference type="GO" id="GO:0003972">
    <property type="term" value="F:RNA ligase (ATP) activity"/>
    <property type="evidence" value="ECO:0007669"/>
    <property type="project" value="UniProtKB-UniRule"/>
</dbReference>
<evidence type="ECO:0000256" key="6">
    <source>
        <dbReference type="ARBA" id="ARBA00022741"/>
    </source>
</evidence>
<dbReference type="PIRSF" id="PIRSF019634">
    <property type="entry name" value="tRNA_lig_yeast"/>
    <property type="match status" value="1"/>
</dbReference>
<evidence type="ECO:0000259" key="20">
    <source>
        <dbReference type="Pfam" id="PF09511"/>
    </source>
</evidence>
<evidence type="ECO:0000256" key="5">
    <source>
        <dbReference type="ARBA" id="ARBA00022722"/>
    </source>
</evidence>
<evidence type="ECO:0000256" key="17">
    <source>
        <dbReference type="PIRSR" id="PIRSR019634-50"/>
    </source>
</evidence>
<dbReference type="EC" id="6.5.1.3" evidence="1 16"/>
<feature type="domain" description="T4 RNA ligase 1-like N-terminal" evidence="20">
    <location>
        <begin position="62"/>
        <end position="290"/>
    </location>
</feature>
<evidence type="ECO:0000256" key="7">
    <source>
        <dbReference type="ARBA" id="ARBA00022759"/>
    </source>
</evidence>
<accession>A0A9P6WA34</accession>
<comment type="function">
    <text evidence="13">One of the two proteins required for the splicing of precursor tRNA molecules containing introns. The ligation activity requires three enzymatic activities: phosphorylation of the 5' terminus of the 3' half-tRNA in the presence of ATP, opening of the 2'3'-cyclic phosphodiester bond of the 5' half-tRNA leaving a 2'-phosphomonoester and ligation of the two tRNA halves in an ATP-dependent reaction.</text>
</comment>
<dbReference type="AlphaFoldDB" id="A0A9P6WA34"/>
<comment type="catalytic activity">
    <reaction evidence="12 16">
        <text>ATP + (ribonucleotide)n-3'-hydroxyl + 5'-phospho-(ribonucleotide)m = (ribonucleotide)n+m + AMP + diphosphate.</text>
        <dbReference type="EC" id="6.5.1.3"/>
    </reaction>
</comment>
<dbReference type="Pfam" id="PF09511">
    <property type="entry name" value="RNA_lig_T4_1"/>
    <property type="match status" value="1"/>
</dbReference>
<evidence type="ECO:0000256" key="14">
    <source>
        <dbReference type="ARBA" id="ARBA00061627"/>
    </source>
</evidence>
<dbReference type="InterPro" id="IPR019039">
    <property type="entry name" value="T4-Rnl1-like_N"/>
</dbReference>
<evidence type="ECO:0000256" key="1">
    <source>
        <dbReference type="ARBA" id="ARBA00012724"/>
    </source>
</evidence>
<dbReference type="Gene3D" id="3.40.50.300">
    <property type="entry name" value="P-loop containing nucleotide triphosphate hydrolases"/>
    <property type="match status" value="1"/>
</dbReference>
<feature type="active site" description="N6-AMP-lysine intermediate" evidence="17">
    <location>
        <position position="112"/>
    </location>
</feature>
<evidence type="ECO:0000256" key="4">
    <source>
        <dbReference type="ARBA" id="ARBA00022694"/>
    </source>
</evidence>
<keyword evidence="9" id="KW-0378">Hydrolase</keyword>
<dbReference type="GO" id="GO:0004519">
    <property type="term" value="F:endonuclease activity"/>
    <property type="evidence" value="ECO:0007669"/>
    <property type="project" value="UniProtKB-KW"/>
</dbReference>
<dbReference type="GO" id="GO:0005524">
    <property type="term" value="F:ATP binding"/>
    <property type="evidence" value="ECO:0007669"/>
    <property type="project" value="UniProtKB-UniRule"/>
</dbReference>
<evidence type="ECO:0000259" key="19">
    <source>
        <dbReference type="Pfam" id="PF08303"/>
    </source>
</evidence>
<sequence length="835" mass="97266">MPTSPNEEVKKLVEKLEIASKLHQRGKAHKRTYTILNSDKKVNGWKFNEWDYGKNNITLPINARGLFISNDEENPRIVARGYDKFFNINETQATSWKSLEEETVGPYEVTVKSNGCIIFISALEDGTIVVCSKHSTGARDDVDRNHAIAGQDFLMKQFEERSIDPKVFAKELYNRNLTAIAEYCDDEFEEHILEYNSKSRGLYLHGLNLNEPEFKTLSMDEVHTFSQKYGFRLTESLVENNIHDLKTFLEKCASVGSFRGQEIEGFVIRCHMKNNGCTFFFKYKFEEPYLMYRQWREVTKEYIETKTRMFGYKKHKYITNKYLDFVIPLLDDDKTLCERYLKGFGIIKLRKMFLESYGMSGMEILNHEKIQALDVENATNYDIVDENTKFLIFPISVIGCGKTTTALTLTNLYKEQWGHIQNDDCRGKQKSMLIEKSLQKLSEPDVKCVFVDRNNHQYRERQQLFEMVNEYKEKYFSYNTNIKIIGVSFLDRDDLETVEEITKKRVLARGDNHQTIQLNNYGEKKVFGIMSGFWRRFQPVNPCKYPDSNFDLIINLKVSENSSSLNNTKEIISQIHKAYPVLISDLPTDAQIEEAFQKALDYKPAYIPKINKKVQQEPKIKKIRPTYFSAAIIDKDSLINNVKQYLSSYSDHEELCEKLNETNLQPEFHITLAHVAQSKNGNERQKKLWARYMKHYENNIKEISNIIHERRQKTTNYDPNQREKFATDGEYTTFKITDIYWDDRLMCAGVHFNMEPSIESCVKDKEGEYVSGLNCTNLNPHITLAIFNPDTKASYANTLCEKANSKDISREDNSVHTIKVNDGSEAKAEIYININ</sequence>
<feature type="domain" description="tRNA ligase kinase" evidence="19">
    <location>
        <begin position="391"/>
        <end position="558"/>
    </location>
</feature>
<evidence type="ECO:0000256" key="16">
    <source>
        <dbReference type="PIRNR" id="PIRNR019634"/>
    </source>
</evidence>
<name>A0A9P6WA34_MAUEX</name>
<keyword evidence="4 16" id="KW-0819">tRNA processing</keyword>
<dbReference type="GO" id="GO:0008081">
    <property type="term" value="F:phosphoric diester hydrolase activity"/>
    <property type="evidence" value="ECO:0007669"/>
    <property type="project" value="InterPro"/>
</dbReference>
<dbReference type="InterPro" id="IPR027417">
    <property type="entry name" value="P-loop_NTPase"/>
</dbReference>
<keyword evidence="3" id="KW-0808">Transferase</keyword>
<keyword evidence="22" id="KW-1185">Reference proteome</keyword>
<keyword evidence="7" id="KW-0255">Endonuclease</keyword>
<evidence type="ECO:0000256" key="13">
    <source>
        <dbReference type="ARBA" id="ARBA00055002"/>
    </source>
</evidence>
<evidence type="ECO:0000256" key="11">
    <source>
        <dbReference type="ARBA" id="ARBA00023268"/>
    </source>
</evidence>
<dbReference type="InterPro" id="IPR012387">
    <property type="entry name" value="Trl1_fun"/>
</dbReference>
<dbReference type="Proteomes" id="UP000750334">
    <property type="component" value="Unassembled WGS sequence"/>
</dbReference>
<evidence type="ECO:0000256" key="10">
    <source>
        <dbReference type="ARBA" id="ARBA00022840"/>
    </source>
</evidence>
<protein>
    <recommendedName>
        <fullName evidence="15 16">tRNA ligase</fullName>
        <ecNumber evidence="1 16">6.5.1.3</ecNumber>
    </recommendedName>
</protein>
<dbReference type="SUPFAM" id="SSF52540">
    <property type="entry name" value="P-loop containing nucleoside triphosphate hydrolases"/>
    <property type="match status" value="1"/>
</dbReference>
<dbReference type="GO" id="GO:0051730">
    <property type="term" value="F:GTP-dependent polyribonucleotide 5'-hydroxyl-kinase activity"/>
    <property type="evidence" value="ECO:0007669"/>
    <property type="project" value="InterPro"/>
</dbReference>
<dbReference type="OrthoDB" id="276239at2759"/>
<dbReference type="FunFam" id="3.40.50.300:FF:001934">
    <property type="entry name" value="tRNA ligase"/>
    <property type="match status" value="1"/>
</dbReference>
<evidence type="ECO:0000256" key="12">
    <source>
        <dbReference type="ARBA" id="ARBA00034038"/>
    </source>
</evidence>
<evidence type="ECO:0000256" key="9">
    <source>
        <dbReference type="ARBA" id="ARBA00022801"/>
    </source>
</evidence>
<evidence type="ECO:0000256" key="2">
    <source>
        <dbReference type="ARBA" id="ARBA00022598"/>
    </source>
</evidence>
<evidence type="ECO:0000256" key="8">
    <source>
        <dbReference type="ARBA" id="ARBA00022777"/>
    </source>
</evidence>
<comment type="caution">
    <text evidence="21">The sequence shown here is derived from an EMBL/GenBank/DDBJ whole genome shotgun (WGS) entry which is preliminary data.</text>
</comment>
<dbReference type="EMBL" id="PUHR01000082">
    <property type="protein sequence ID" value="KAG0668035.1"/>
    <property type="molecule type" value="Genomic_DNA"/>
</dbReference>
<evidence type="ECO:0000259" key="18">
    <source>
        <dbReference type="Pfam" id="PF08302"/>
    </source>
</evidence>
<keyword evidence="11" id="KW-0511">Multifunctional enzyme</keyword>
<evidence type="ECO:0000313" key="21">
    <source>
        <dbReference type="EMBL" id="KAG0668035.1"/>
    </source>
</evidence>
<dbReference type="Pfam" id="PF08303">
    <property type="entry name" value="tRNA_lig_kinase"/>
    <property type="match status" value="1"/>
</dbReference>
<keyword evidence="8" id="KW-0418">Kinase</keyword>
<keyword evidence="6" id="KW-0547">Nucleotide-binding</keyword>
<keyword evidence="5" id="KW-0540">Nuclease</keyword>
<evidence type="ECO:0000256" key="15">
    <source>
        <dbReference type="ARBA" id="ARBA00073988"/>
    </source>
</evidence>
<dbReference type="PANTHER" id="PTHR32004:SF1">
    <property type="entry name" value="TRNA LIGASE"/>
    <property type="match status" value="1"/>
</dbReference>
<feature type="domain" description="tRNA ligase phosphodiesterase" evidence="18">
    <location>
        <begin position="563"/>
        <end position="833"/>
    </location>
</feature>
<evidence type="ECO:0000313" key="22">
    <source>
        <dbReference type="Proteomes" id="UP000750334"/>
    </source>
</evidence>
<dbReference type="PANTHER" id="PTHR32004">
    <property type="entry name" value="TRNA LIGASE"/>
    <property type="match status" value="1"/>
</dbReference>
<organism evidence="21 22">
    <name type="scientific">Maudiozyma exigua</name>
    <name type="common">Yeast</name>
    <name type="synonym">Kazachstania exigua</name>
    <dbReference type="NCBI Taxonomy" id="34358"/>
    <lineage>
        <taxon>Eukaryota</taxon>
        <taxon>Fungi</taxon>
        <taxon>Dikarya</taxon>
        <taxon>Ascomycota</taxon>
        <taxon>Saccharomycotina</taxon>
        <taxon>Saccharomycetes</taxon>
        <taxon>Saccharomycetales</taxon>
        <taxon>Saccharomycetaceae</taxon>
        <taxon>Maudiozyma</taxon>
    </lineage>
</organism>
<keyword evidence="2 16" id="KW-0436">Ligase</keyword>
<evidence type="ECO:0000256" key="3">
    <source>
        <dbReference type="ARBA" id="ARBA00022679"/>
    </source>
</evidence>